<reference evidence="12 13" key="1">
    <citation type="journal article" date="2022" name="bioRxiv">
        <title>Genomics of Preaxostyla Flagellates Illuminates Evolutionary Transitions and the Path Towards Mitochondrial Loss.</title>
        <authorList>
            <person name="Novak L.V.F."/>
            <person name="Treitli S.C."/>
            <person name="Pyrih J."/>
            <person name="Halakuc P."/>
            <person name="Pipaliya S.V."/>
            <person name="Vacek V."/>
            <person name="Brzon O."/>
            <person name="Soukal P."/>
            <person name="Eme L."/>
            <person name="Dacks J.B."/>
            <person name="Karnkowska A."/>
            <person name="Elias M."/>
            <person name="Hampl V."/>
        </authorList>
    </citation>
    <scope>NUCLEOTIDE SEQUENCE [LARGE SCALE GENOMIC DNA]</scope>
    <source>
        <strain evidence="12">NAU3</strain>
        <tissue evidence="12">Gut</tissue>
    </source>
</reference>
<evidence type="ECO:0000256" key="7">
    <source>
        <dbReference type="ARBA" id="ARBA00022884"/>
    </source>
</evidence>
<evidence type="ECO:0000256" key="9">
    <source>
        <dbReference type="PROSITE-ProRule" id="PRU01023"/>
    </source>
</evidence>
<feature type="binding site" evidence="9">
    <location>
        <position position="268"/>
    </location>
    <ligand>
        <name>S-adenosyl-L-methionine</name>
        <dbReference type="ChEBI" id="CHEBI:59789"/>
    </ligand>
</feature>
<feature type="binding site" evidence="9">
    <location>
        <position position="244"/>
    </location>
    <ligand>
        <name>S-adenosyl-L-methionine</name>
        <dbReference type="ChEBI" id="CHEBI:59789"/>
    </ligand>
</feature>
<dbReference type="PRINTS" id="PR02008">
    <property type="entry name" value="RCMTFAMILY"/>
</dbReference>
<evidence type="ECO:0000313" key="12">
    <source>
        <dbReference type="EMBL" id="KAK2947151.1"/>
    </source>
</evidence>
<dbReference type="PANTHER" id="PTHR22808">
    <property type="entry name" value="NCL1 YEAST -RELATED NOL1/NOP2/FMU SUN DOMAIN-CONTAINING"/>
    <property type="match status" value="1"/>
</dbReference>
<dbReference type="InterPro" id="IPR049560">
    <property type="entry name" value="MeTrfase_RsmB-F_NOP2_cat"/>
</dbReference>
<dbReference type="Pfam" id="PF01189">
    <property type="entry name" value="Methyltr_RsmB-F"/>
    <property type="match status" value="1"/>
</dbReference>
<feature type="binding site" evidence="9">
    <location>
        <position position="217"/>
    </location>
    <ligand>
        <name>S-adenosyl-L-methionine</name>
        <dbReference type="ChEBI" id="CHEBI:59789"/>
    </ligand>
</feature>
<accession>A0ABQ9X5U1</accession>
<feature type="region of interest" description="Disordered" evidence="10">
    <location>
        <begin position="460"/>
        <end position="485"/>
    </location>
</feature>
<evidence type="ECO:0000256" key="6">
    <source>
        <dbReference type="ARBA" id="ARBA00022694"/>
    </source>
</evidence>
<comment type="subcellular location">
    <subcellularLocation>
        <location evidence="1">Nucleus</location>
    </subcellularLocation>
</comment>
<keyword evidence="2" id="KW-0820">tRNA-binding</keyword>
<dbReference type="PRINTS" id="PR02011">
    <property type="entry name" value="RCMTNCL1"/>
</dbReference>
<evidence type="ECO:0000256" key="10">
    <source>
        <dbReference type="SAM" id="MobiDB-lite"/>
    </source>
</evidence>
<organism evidence="12 13">
    <name type="scientific">Blattamonas nauphoetae</name>
    <dbReference type="NCBI Taxonomy" id="2049346"/>
    <lineage>
        <taxon>Eukaryota</taxon>
        <taxon>Metamonada</taxon>
        <taxon>Preaxostyla</taxon>
        <taxon>Oxymonadida</taxon>
        <taxon>Blattamonas</taxon>
    </lineage>
</organism>
<evidence type="ECO:0000256" key="4">
    <source>
        <dbReference type="ARBA" id="ARBA00022679"/>
    </source>
</evidence>
<keyword evidence="7 9" id="KW-0694">RNA-binding</keyword>
<keyword evidence="4 9" id="KW-0808">Transferase</keyword>
<dbReference type="InterPro" id="IPR023270">
    <property type="entry name" value="RCMT_NCL1"/>
</dbReference>
<dbReference type="Proteomes" id="UP001281761">
    <property type="component" value="Unassembled WGS sequence"/>
</dbReference>
<dbReference type="InterPro" id="IPR001678">
    <property type="entry name" value="MeTrfase_RsmB-F_NOP2_dom"/>
</dbReference>
<dbReference type="PROSITE" id="PS51686">
    <property type="entry name" value="SAM_MT_RSMB_NOP"/>
    <property type="match status" value="1"/>
</dbReference>
<feature type="compositionally biased region" description="Basic residues" evidence="10">
    <location>
        <begin position="575"/>
        <end position="594"/>
    </location>
</feature>
<gene>
    <name evidence="12" type="ORF">BLNAU_17927</name>
</gene>
<feature type="domain" description="SAM-dependent MTase RsmB/NOP-type" evidence="11">
    <location>
        <begin position="66"/>
        <end position="432"/>
    </location>
</feature>
<keyword evidence="6" id="KW-0819">tRNA processing</keyword>
<dbReference type="PANTHER" id="PTHR22808:SF1">
    <property type="entry name" value="RNA CYTOSINE-C(5)-METHYLTRANSFERASE NSUN2-RELATED"/>
    <property type="match status" value="1"/>
</dbReference>
<dbReference type="Gene3D" id="3.40.50.150">
    <property type="entry name" value="Vaccinia Virus protein VP39"/>
    <property type="match status" value="1"/>
</dbReference>
<evidence type="ECO:0000313" key="13">
    <source>
        <dbReference type="Proteomes" id="UP001281761"/>
    </source>
</evidence>
<feature type="compositionally biased region" description="Basic and acidic residues" evidence="10">
    <location>
        <begin position="595"/>
        <end position="612"/>
    </location>
</feature>
<dbReference type="Pfam" id="PF25376">
    <property type="entry name" value="Pre-PUA_NSUN2"/>
    <property type="match status" value="1"/>
</dbReference>
<feature type="compositionally biased region" description="Basic and acidic residues" evidence="10">
    <location>
        <begin position="497"/>
        <end position="544"/>
    </location>
</feature>
<feature type="active site" description="Nucleophile" evidence="9">
    <location>
        <position position="326"/>
    </location>
</feature>
<keyword evidence="8" id="KW-0539">Nucleus</keyword>
<evidence type="ECO:0000256" key="1">
    <source>
        <dbReference type="ARBA" id="ARBA00004123"/>
    </source>
</evidence>
<feature type="region of interest" description="Disordered" evidence="10">
    <location>
        <begin position="497"/>
        <end position="634"/>
    </location>
</feature>
<sequence>MTAEERQKQDYVPRRRKWNPNNDWEDHDVFVDGFNQHGNKVQPEIIRQYQEYYRQLFETEDELQLFCKTMCLPLPLTFRLNEAGSHVEQIRDELTNRFTFSETITVGGKVIDTPHQLPWFPDGLGWGCSNLTKPILSKCEKLKDFFNWMKTATEMGYISRQEAVSMIPPLLLDVKPGQSVIDMCAAPGSKTMQIVEKIQEPQLTPSTLPTSLVVANDSDVKRCNILVHQLQRLRASNVVVVNHDASMFPSVRLNGSTEKFVFSRVLADVPCSGDGTLRKAPDAWLTWTTSLGHSLHPLQLKIARRSANMLAFCSETDTPRLVYSTCTPNPIEDEAVVAELLRTNKHLDLLDVSAELPLLKRAPGLSEWRVMDQGKWITSTKELSWGRRKKIAETVFPPSEEEKSWMHLERCIRVYPQFQDTGAFFIAVLVKKRMEDRPEAERETREKAYDAYQAVLREREEERRQTAERLTKEREETRQKYKERDETRQLIKEREEEDLKKEEVNEGEKRLKSDVDVKLEEQEEKMVKDEEENVDNKEETKEEATGMAIDDEQKTETEPLKLKDTWAQNDEVKTHMQKKRDSWKKKKDDRKKKRKEQEKLQNEAKETVKEGGEGPTPSAAPQAQPRPRWRPADDAFLPLPASFEALGHIHEFFGIKPEDLTPQMLMVRNQTSANLIYLVAPTARALLLAEEDDETKQKPCPLSVINAGIRLFEKEKAATIVPGACDYRLCQDGVNFLAPIIHKRKLKLPRPAFAALLNNRQLAVDEVEGAEELGPGTFILELDLATALPRDPPCVLCGLRGRSSLSLMVKTAEVSLLQALYPPLPTDPVFKSTTRVKPTCVTEIPVAAKPFFTDVQQTENEPSHPQ</sequence>
<dbReference type="InterPro" id="IPR023267">
    <property type="entry name" value="RCMT"/>
</dbReference>
<dbReference type="InterPro" id="IPR029063">
    <property type="entry name" value="SAM-dependent_MTases_sf"/>
</dbReference>
<keyword evidence="13" id="KW-1185">Reference proteome</keyword>
<protein>
    <submittedName>
        <fullName evidence="12">NOL1/NOP2/Sun domain family 2</fullName>
    </submittedName>
</protein>
<feature type="compositionally biased region" description="Basic and acidic residues" evidence="10">
    <location>
        <begin position="551"/>
        <end position="574"/>
    </location>
</feature>
<feature type="compositionally biased region" description="Low complexity" evidence="10">
    <location>
        <begin position="617"/>
        <end position="626"/>
    </location>
</feature>
<feature type="binding site" evidence="9">
    <location>
        <begin position="184"/>
        <end position="190"/>
    </location>
    <ligand>
        <name>S-adenosyl-L-methionine</name>
        <dbReference type="ChEBI" id="CHEBI:59789"/>
    </ligand>
</feature>
<proteinExistence type="inferred from homology"/>
<evidence type="ECO:0000256" key="5">
    <source>
        <dbReference type="ARBA" id="ARBA00022691"/>
    </source>
</evidence>
<evidence type="ECO:0000259" key="11">
    <source>
        <dbReference type="PROSITE" id="PS51686"/>
    </source>
</evidence>
<evidence type="ECO:0000256" key="3">
    <source>
        <dbReference type="ARBA" id="ARBA00022603"/>
    </source>
</evidence>
<evidence type="ECO:0000256" key="8">
    <source>
        <dbReference type="ARBA" id="ARBA00023242"/>
    </source>
</evidence>
<dbReference type="EMBL" id="JARBJD010000209">
    <property type="protein sequence ID" value="KAK2947151.1"/>
    <property type="molecule type" value="Genomic_DNA"/>
</dbReference>
<comment type="similarity">
    <text evidence="9">Belongs to the class I-like SAM-binding methyltransferase superfamily. RsmB/NOP family.</text>
</comment>
<name>A0ABQ9X5U1_9EUKA</name>
<keyword evidence="3 9" id="KW-0489">Methyltransferase</keyword>
<evidence type="ECO:0000256" key="2">
    <source>
        <dbReference type="ARBA" id="ARBA00022555"/>
    </source>
</evidence>
<comment type="caution">
    <text evidence="12">The sequence shown here is derived from an EMBL/GenBank/DDBJ whole genome shotgun (WGS) entry which is preliminary data.</text>
</comment>
<dbReference type="SUPFAM" id="SSF53335">
    <property type="entry name" value="S-adenosyl-L-methionine-dependent methyltransferases"/>
    <property type="match status" value="1"/>
</dbReference>
<keyword evidence="5 9" id="KW-0949">S-adenosyl-L-methionine</keyword>
<dbReference type="InterPro" id="IPR057285">
    <property type="entry name" value="Pre-PUA_NSUN2"/>
</dbReference>